<sequence length="165" mass="18653">MTKDPRKLAADLVARLGFRHPPVMVRKACRALRIPVKILPLDRDGYSVDVGGHPFIFLSSRLSRERLRWTAAHELGHVLLGHGPMMAADGTGPLERPAHVFAEELLMPSAFIDEAIGHFRSRCMRFAPEDLAPRFGVSLEAMRIRLETKKNDQHRKETKNGQQSR</sequence>
<dbReference type="InterPro" id="IPR010359">
    <property type="entry name" value="IrrE_HExxH"/>
</dbReference>
<gene>
    <name evidence="3" type="ORF">KAR29_04990</name>
</gene>
<dbReference type="KEGG" id="aram:KAR29_04990"/>
<name>A0A9Q7EX10_9BACT</name>
<evidence type="ECO:0000259" key="2">
    <source>
        <dbReference type="Pfam" id="PF06114"/>
    </source>
</evidence>
<accession>A0A9Q7EX10</accession>
<dbReference type="Gene3D" id="1.10.10.2910">
    <property type="match status" value="1"/>
</dbReference>
<dbReference type="PANTHER" id="PTHR43236">
    <property type="entry name" value="ANTITOXIN HIGA1"/>
    <property type="match status" value="1"/>
</dbReference>
<dbReference type="EMBL" id="CP072943">
    <property type="protein sequence ID" value="QTX33249.1"/>
    <property type="molecule type" value="Genomic_DNA"/>
</dbReference>
<reference evidence="4" key="1">
    <citation type="submission" date="2021-04" db="EMBL/GenBank/DDBJ databases">
        <title>A novel Synergistetes isolate from a pyrite-forming mixed culture.</title>
        <authorList>
            <person name="Bunk B."/>
            <person name="Sproer C."/>
            <person name="Spring S."/>
            <person name="Pester M."/>
        </authorList>
    </citation>
    <scope>NUCLEOTIDE SEQUENCE [LARGE SCALE GENOMIC DNA]</scope>
    <source>
        <strain evidence="4">J.5.4.2-T.3.5.2</strain>
    </source>
</reference>
<feature type="domain" description="IrrE N-terminal-like" evidence="2">
    <location>
        <begin position="42"/>
        <end position="146"/>
    </location>
</feature>
<feature type="compositionally biased region" description="Basic and acidic residues" evidence="1">
    <location>
        <begin position="146"/>
        <end position="159"/>
    </location>
</feature>
<dbReference type="AlphaFoldDB" id="A0A9Q7EX10"/>
<organism evidence="3 4">
    <name type="scientific">Aminithiophilus ramosus</name>
    <dbReference type="NCBI Taxonomy" id="3029084"/>
    <lineage>
        <taxon>Bacteria</taxon>
        <taxon>Thermotogati</taxon>
        <taxon>Synergistota</taxon>
        <taxon>Synergistia</taxon>
        <taxon>Synergistales</taxon>
        <taxon>Aminithiophilaceae</taxon>
        <taxon>Aminithiophilus</taxon>
    </lineage>
</organism>
<evidence type="ECO:0000313" key="4">
    <source>
        <dbReference type="Proteomes" id="UP000671879"/>
    </source>
</evidence>
<feature type="region of interest" description="Disordered" evidence="1">
    <location>
        <begin position="146"/>
        <end position="165"/>
    </location>
</feature>
<dbReference type="PANTHER" id="PTHR43236:SF2">
    <property type="entry name" value="BLL0069 PROTEIN"/>
    <property type="match status" value="1"/>
</dbReference>
<keyword evidence="4" id="KW-1185">Reference proteome</keyword>
<evidence type="ECO:0000256" key="1">
    <source>
        <dbReference type="SAM" id="MobiDB-lite"/>
    </source>
</evidence>
<dbReference type="InterPro" id="IPR052345">
    <property type="entry name" value="Rad_response_metalloprotease"/>
</dbReference>
<proteinExistence type="predicted"/>
<dbReference type="RefSeq" id="WP_274374527.1">
    <property type="nucleotide sequence ID" value="NZ_CP072943.1"/>
</dbReference>
<dbReference type="Pfam" id="PF06114">
    <property type="entry name" value="Peptidase_M78"/>
    <property type="match status" value="1"/>
</dbReference>
<protein>
    <submittedName>
        <fullName evidence="3">ImmA/IrrE family metallo-endopeptidase</fullName>
    </submittedName>
</protein>
<evidence type="ECO:0000313" key="3">
    <source>
        <dbReference type="EMBL" id="QTX33249.1"/>
    </source>
</evidence>
<dbReference type="Proteomes" id="UP000671879">
    <property type="component" value="Chromosome"/>
</dbReference>